<evidence type="ECO:0000313" key="1">
    <source>
        <dbReference type="EMBL" id="PMR75308.1"/>
    </source>
</evidence>
<evidence type="ECO:0000313" key="2">
    <source>
        <dbReference type="Proteomes" id="UP000235803"/>
    </source>
</evidence>
<dbReference type="EMBL" id="PNRF01000020">
    <property type="protein sequence ID" value="PMR75308.1"/>
    <property type="molecule type" value="Genomic_DNA"/>
</dbReference>
<dbReference type="RefSeq" id="WP_102653322.1">
    <property type="nucleotide sequence ID" value="NZ_PNRF01000020.1"/>
</dbReference>
<protein>
    <submittedName>
        <fullName evidence="1">Uncharacterized protein</fullName>
    </submittedName>
</protein>
<name>A0A2N7U4F4_9GAMM</name>
<sequence>MKTITKDVLFDKIARNDRHFSKAPHAFFHAWARGVELAGPKLFGDGTQQGLQEAVSKWDLCPNLEAIHQTIGVMSSGEKVFLAAMVSFYNVGDGGALLKRVGVHGLADLGGLDLERRRVIGALILNYSGW</sequence>
<reference evidence="1 2" key="1">
    <citation type="submission" date="2018-01" db="EMBL/GenBank/DDBJ databases">
        <title>Halomonas endophytica sp. nov., isolated from storage liquid in the stems of Populus euphratica.</title>
        <authorList>
            <person name="Chen C."/>
        </authorList>
    </citation>
    <scope>NUCLEOTIDE SEQUENCE [LARGE SCALE GENOMIC DNA]</scope>
    <source>
        <strain evidence="1 2">MC28</strain>
    </source>
</reference>
<organism evidence="1 2">
    <name type="scientific">Billgrantia endophytica</name>
    <dbReference type="NCBI Taxonomy" id="2033802"/>
    <lineage>
        <taxon>Bacteria</taxon>
        <taxon>Pseudomonadati</taxon>
        <taxon>Pseudomonadota</taxon>
        <taxon>Gammaproteobacteria</taxon>
        <taxon>Oceanospirillales</taxon>
        <taxon>Halomonadaceae</taxon>
        <taxon>Billgrantia</taxon>
    </lineage>
</organism>
<accession>A0A2N7U4F4</accession>
<dbReference type="AlphaFoldDB" id="A0A2N7U4F4"/>
<keyword evidence="2" id="KW-1185">Reference proteome</keyword>
<gene>
    <name evidence="1" type="ORF">C1H69_10315</name>
</gene>
<proteinExistence type="predicted"/>
<dbReference type="OrthoDB" id="9009806at2"/>
<comment type="caution">
    <text evidence="1">The sequence shown here is derived from an EMBL/GenBank/DDBJ whole genome shotgun (WGS) entry which is preliminary data.</text>
</comment>
<dbReference type="Proteomes" id="UP000235803">
    <property type="component" value="Unassembled WGS sequence"/>
</dbReference>